<dbReference type="AlphaFoldDB" id="A0A9P5XZ29"/>
<evidence type="ECO:0000259" key="1">
    <source>
        <dbReference type="PROSITE" id="PS50097"/>
    </source>
</evidence>
<name>A0A9P5XZ29_9AGAR</name>
<accession>A0A9P5XZ29</accession>
<dbReference type="SMART" id="SM00225">
    <property type="entry name" value="BTB"/>
    <property type="match status" value="1"/>
</dbReference>
<reference evidence="2" key="1">
    <citation type="submission" date="2020-11" db="EMBL/GenBank/DDBJ databases">
        <authorList>
            <consortium name="DOE Joint Genome Institute"/>
            <person name="Ahrendt S."/>
            <person name="Riley R."/>
            <person name="Andreopoulos W."/>
            <person name="Labutti K."/>
            <person name="Pangilinan J."/>
            <person name="Ruiz-Duenas F.J."/>
            <person name="Barrasa J.M."/>
            <person name="Sanchez-Garcia M."/>
            <person name="Camarero S."/>
            <person name="Miyauchi S."/>
            <person name="Serrano A."/>
            <person name="Linde D."/>
            <person name="Babiker R."/>
            <person name="Drula E."/>
            <person name="Ayuso-Fernandez I."/>
            <person name="Pacheco R."/>
            <person name="Padilla G."/>
            <person name="Ferreira P."/>
            <person name="Barriuso J."/>
            <person name="Kellner H."/>
            <person name="Castanera R."/>
            <person name="Alfaro M."/>
            <person name="Ramirez L."/>
            <person name="Pisabarro A.G."/>
            <person name="Kuo A."/>
            <person name="Tritt A."/>
            <person name="Lipzen A."/>
            <person name="He G."/>
            <person name="Yan M."/>
            <person name="Ng V."/>
            <person name="Cullen D."/>
            <person name="Martin F."/>
            <person name="Rosso M.-N."/>
            <person name="Henrissat B."/>
            <person name="Hibbett D."/>
            <person name="Martinez A.T."/>
            <person name="Grigoriev I.V."/>
        </authorList>
    </citation>
    <scope>NUCLEOTIDE SEQUENCE</scope>
    <source>
        <strain evidence="2">CBS 247.69</strain>
    </source>
</reference>
<feature type="domain" description="BTB" evidence="1">
    <location>
        <begin position="20"/>
        <end position="94"/>
    </location>
</feature>
<dbReference type="EMBL" id="MU150299">
    <property type="protein sequence ID" value="KAF9460412.1"/>
    <property type="molecule type" value="Genomic_DNA"/>
</dbReference>
<protein>
    <recommendedName>
        <fullName evidence="1">BTB domain-containing protein</fullName>
    </recommendedName>
</protein>
<keyword evidence="3" id="KW-1185">Reference proteome</keyword>
<proteinExistence type="predicted"/>
<dbReference type="SUPFAM" id="SSF54695">
    <property type="entry name" value="POZ domain"/>
    <property type="match status" value="1"/>
</dbReference>
<dbReference type="PROSITE" id="PS50097">
    <property type="entry name" value="BTB"/>
    <property type="match status" value="1"/>
</dbReference>
<dbReference type="Pfam" id="PF00651">
    <property type="entry name" value="BTB"/>
    <property type="match status" value="1"/>
</dbReference>
<dbReference type="OrthoDB" id="3223751at2759"/>
<dbReference type="CDD" id="cd18186">
    <property type="entry name" value="BTB_POZ_ZBTB_KLHL-like"/>
    <property type="match status" value="1"/>
</dbReference>
<dbReference type="Proteomes" id="UP000807353">
    <property type="component" value="Unassembled WGS sequence"/>
</dbReference>
<dbReference type="Gene3D" id="3.30.710.10">
    <property type="entry name" value="Potassium Channel Kv1.1, Chain A"/>
    <property type="match status" value="1"/>
</dbReference>
<dbReference type="InterPro" id="IPR000210">
    <property type="entry name" value="BTB/POZ_dom"/>
</dbReference>
<comment type="caution">
    <text evidence="2">The sequence shown here is derived from an EMBL/GenBank/DDBJ whole genome shotgun (WGS) entry which is preliminary data.</text>
</comment>
<dbReference type="InterPro" id="IPR011333">
    <property type="entry name" value="SKP1/BTB/POZ_sf"/>
</dbReference>
<gene>
    <name evidence="2" type="ORF">BDZ94DRAFT_1266178</name>
</gene>
<evidence type="ECO:0000313" key="2">
    <source>
        <dbReference type="EMBL" id="KAF9460412.1"/>
    </source>
</evidence>
<evidence type="ECO:0000313" key="3">
    <source>
        <dbReference type="Proteomes" id="UP000807353"/>
    </source>
</evidence>
<organism evidence="2 3">
    <name type="scientific">Collybia nuda</name>
    <dbReference type="NCBI Taxonomy" id="64659"/>
    <lineage>
        <taxon>Eukaryota</taxon>
        <taxon>Fungi</taxon>
        <taxon>Dikarya</taxon>
        <taxon>Basidiomycota</taxon>
        <taxon>Agaricomycotina</taxon>
        <taxon>Agaricomycetes</taxon>
        <taxon>Agaricomycetidae</taxon>
        <taxon>Agaricales</taxon>
        <taxon>Tricholomatineae</taxon>
        <taxon>Clitocybaceae</taxon>
        <taxon>Collybia</taxon>
    </lineage>
</organism>
<sequence length="269" mass="31736">MTTPPTTTNVSRHERYYFDDEISIFLVENKLFKVHRHFLTRESDLFRMMFTSPPPPEGKDGVSDDRPIHLPEVKAQEFERLLDFFYQRAYHSRDSLLFSPVYELEAREAHSKDDTFFEQWIDLLSIATRFDFQSVRRYSISAIQKRVSPLEPVKRICLAVKFDIPEWLAAAFESLCQRDNPLEIFEAEIIGLKYTTLLARAREEIRDSARNSTSRNKKEKFQFVFDDLEEQKENLPYDASLVTRIVKRVFFPSDPAHPSGNHREFTLDI</sequence>